<evidence type="ECO:0000313" key="1">
    <source>
        <dbReference type="EMBL" id="ARN84398.1"/>
    </source>
</evidence>
<dbReference type="KEGG" id="naf:GQ61_02620"/>
<dbReference type="RefSeq" id="WP_157111120.1">
    <property type="nucleotide sequence ID" value="NZ_CP008743.1"/>
</dbReference>
<organism evidence="1 2">
    <name type="scientific">Candidatus Nucleicultrix amoebiphila FS5</name>
    <dbReference type="NCBI Taxonomy" id="1414854"/>
    <lineage>
        <taxon>Bacteria</taxon>
        <taxon>Pseudomonadati</taxon>
        <taxon>Pseudomonadota</taxon>
        <taxon>Alphaproteobacteria</taxon>
        <taxon>Holosporales</taxon>
        <taxon>Candidatus Nucleicultricaceae</taxon>
        <taxon>Candidatus Nucleicultrix</taxon>
    </lineage>
</organism>
<protein>
    <submittedName>
        <fullName evidence="1">Uncharacterized protein</fullName>
    </submittedName>
</protein>
<sequence length="740" mass="85851">MLPLEVACAGDIPTRKIWVDAPDENNIKLSFIFDSLPNVAVFQRGKMLWIVFDQVFKLDLFHTKKFKNELIGRPHVIEHPEATIIRLELKESHIPAILRGKNTFSLQFSAFAQNHPHILPLDEGINDNGTLIFGFPNKTKPIVIKDPDANDYLYVFPLQQEGIEIERQFTDFTIIESLQGLVLNTGDDILNINIQNEKLSISGKNRALILSKNEDRKRQRNQAIVPALFPFLSELPPIPEKDWIYHRQFLLRKIHESSDPLKARHNLINFFINTHNIEEALGVAKLIKAESPLRAMLLALCKKIRLSRTLLDDMDLMSEPEMMLWLAYAESAQGFYKSAFEKFTQSLAYFQNYPTKIKNTLALMAAHSSLEVGYSAQIFLNLINQKELSRDQIVHHKYLLARELLLNDDKENAIAYLKNVQESHDNRKIKTLAILSLGTLDPEKNPDDFLKVLENLETEWRYDSIEVEVLERLIHLYLEKKEDVAVIKSVRTLSEYYPDFYNLEIYREQARNCFLNKTEQLLKESPIDAVAFFSTYRQFAGFEPRSIEVTHKIIDVMLDMKVYTKAEELLKLQLQNTEPKEPLYYILTIELANVLSEEEKDDEALKTLKAISSNDMNDDLKKRKAFLEAKILIELEKFDEARALMKSMNSNQIQLLQIQLAWQQKEWEELKKLLDEFLTTPPDNQPLNPRMILQYATSLANLGKTEDLKGLEEKYGSMMEKSHYKNEFQMLIHPLKPLAS</sequence>
<dbReference type="Gene3D" id="1.25.40.10">
    <property type="entry name" value="Tetratricopeptide repeat domain"/>
    <property type="match status" value="1"/>
</dbReference>
<name>A0A1W6N3R3_9PROT</name>
<evidence type="ECO:0000313" key="2">
    <source>
        <dbReference type="Proteomes" id="UP000237351"/>
    </source>
</evidence>
<keyword evidence="2" id="KW-1185">Reference proteome</keyword>
<dbReference type="EMBL" id="CP008743">
    <property type="protein sequence ID" value="ARN84398.1"/>
    <property type="molecule type" value="Genomic_DNA"/>
</dbReference>
<reference evidence="1 2" key="1">
    <citation type="submission" date="2014-06" db="EMBL/GenBank/DDBJ databases">
        <title>The genome of the endonuclear symbiont Nucleicultrix amoebiphila.</title>
        <authorList>
            <person name="Schulz F."/>
            <person name="Horn M."/>
        </authorList>
    </citation>
    <scope>NUCLEOTIDE SEQUENCE [LARGE SCALE GENOMIC DNA]</scope>
    <source>
        <strain evidence="1 2">FS5</strain>
    </source>
</reference>
<dbReference type="SUPFAM" id="SSF48452">
    <property type="entry name" value="TPR-like"/>
    <property type="match status" value="1"/>
</dbReference>
<dbReference type="AlphaFoldDB" id="A0A1W6N3R3"/>
<dbReference type="STRING" id="1414854.GQ61_02620"/>
<dbReference type="InterPro" id="IPR011990">
    <property type="entry name" value="TPR-like_helical_dom_sf"/>
</dbReference>
<dbReference type="Proteomes" id="UP000237351">
    <property type="component" value="Chromosome"/>
</dbReference>
<proteinExistence type="predicted"/>
<gene>
    <name evidence="1" type="ORF">GQ61_02620</name>
</gene>
<dbReference type="OrthoDB" id="7431909at2"/>
<accession>A0A1W6N3R3</accession>